<dbReference type="SUPFAM" id="SSF116726">
    <property type="entry name" value="TrkA C-terminal domain-like"/>
    <property type="match status" value="1"/>
</dbReference>
<dbReference type="PIRSF" id="PIRSF005028">
    <property type="entry name" value="KhtT"/>
    <property type="match status" value="1"/>
</dbReference>
<comment type="caution">
    <text evidence="2">The sequence shown here is derived from an EMBL/GenBank/DDBJ whole genome shotgun (WGS) entry which is preliminary data.</text>
</comment>
<name>A0A839E8E5_9MICO</name>
<dbReference type="EMBL" id="JACGWX010000002">
    <property type="protein sequence ID" value="MBA8847556.1"/>
    <property type="molecule type" value="Genomic_DNA"/>
</dbReference>
<reference evidence="2 3" key="1">
    <citation type="submission" date="2020-07" db="EMBL/GenBank/DDBJ databases">
        <title>Sequencing the genomes of 1000 actinobacteria strains.</title>
        <authorList>
            <person name="Klenk H.-P."/>
        </authorList>
    </citation>
    <scope>NUCLEOTIDE SEQUENCE [LARGE SCALE GENOMIC DNA]</scope>
    <source>
        <strain evidence="2 3">DSM 19663</strain>
    </source>
</reference>
<dbReference type="InterPro" id="IPR006037">
    <property type="entry name" value="RCK_C"/>
</dbReference>
<dbReference type="PANTHER" id="PTHR30445">
    <property type="entry name" value="K(+)_H(+) ANTIPORTER SUBUNIT KHTT"/>
    <property type="match status" value="1"/>
</dbReference>
<sequence>MSDVGVRIEKVDLPGIGTRHDIVTENGRRIGIVSHRSGERELAVFDDIDPDACRERVRLSEDEALALADVLGASVMLGQLAGIREQAAGLFTEQLLLPASSPFVGGRLGDTRARTLTSTSIVAIVRDAEIIPSPTPTTELRAGDTLIVVGTRPGLESLARLLADGSLPS</sequence>
<dbReference type="InterPro" id="IPR050144">
    <property type="entry name" value="AAE_transporter"/>
</dbReference>
<dbReference type="InterPro" id="IPR036721">
    <property type="entry name" value="RCK_C_sf"/>
</dbReference>
<keyword evidence="3" id="KW-1185">Reference proteome</keyword>
<dbReference type="PANTHER" id="PTHR30445:SF8">
    <property type="entry name" value="K(+)_H(+) ANTIPORTER SUBUNIT KHTT"/>
    <property type="match status" value="1"/>
</dbReference>
<dbReference type="GO" id="GO:0006813">
    <property type="term" value="P:potassium ion transport"/>
    <property type="evidence" value="ECO:0007669"/>
    <property type="project" value="InterPro"/>
</dbReference>
<accession>A0A839E8E5</accession>
<dbReference type="PROSITE" id="PS51202">
    <property type="entry name" value="RCK_C"/>
    <property type="match status" value="1"/>
</dbReference>
<proteinExistence type="predicted"/>
<dbReference type="RefSeq" id="WP_343050852.1">
    <property type="nucleotide sequence ID" value="NZ_BAAAOV010000010.1"/>
</dbReference>
<protein>
    <submittedName>
        <fullName evidence="2">TrkA domain protein</fullName>
    </submittedName>
</protein>
<evidence type="ECO:0000313" key="3">
    <source>
        <dbReference type="Proteomes" id="UP000585905"/>
    </source>
</evidence>
<dbReference type="InterPro" id="IPR058776">
    <property type="entry name" value="KhtT-like_N"/>
</dbReference>
<dbReference type="InterPro" id="IPR026278">
    <property type="entry name" value="KhtT"/>
</dbReference>
<dbReference type="AlphaFoldDB" id="A0A839E8E5"/>
<organism evidence="2 3">
    <name type="scientific">Microcella alkalica</name>
    <dbReference type="NCBI Taxonomy" id="355930"/>
    <lineage>
        <taxon>Bacteria</taxon>
        <taxon>Bacillati</taxon>
        <taxon>Actinomycetota</taxon>
        <taxon>Actinomycetes</taxon>
        <taxon>Micrococcales</taxon>
        <taxon>Microbacteriaceae</taxon>
        <taxon>Microcella</taxon>
    </lineage>
</organism>
<evidence type="ECO:0000259" key="1">
    <source>
        <dbReference type="PROSITE" id="PS51202"/>
    </source>
</evidence>
<dbReference type="GO" id="GO:0008324">
    <property type="term" value="F:monoatomic cation transmembrane transporter activity"/>
    <property type="evidence" value="ECO:0007669"/>
    <property type="project" value="InterPro"/>
</dbReference>
<dbReference type="Gene3D" id="3.30.70.1450">
    <property type="entry name" value="Regulator of K+ conductance, C-terminal domain"/>
    <property type="match status" value="1"/>
</dbReference>
<dbReference type="Proteomes" id="UP000585905">
    <property type="component" value="Unassembled WGS sequence"/>
</dbReference>
<dbReference type="Pfam" id="PF02080">
    <property type="entry name" value="TrkA_C"/>
    <property type="match status" value="1"/>
</dbReference>
<evidence type="ECO:0000313" key="2">
    <source>
        <dbReference type="EMBL" id="MBA8847556.1"/>
    </source>
</evidence>
<feature type="domain" description="RCK C-terminal" evidence="1">
    <location>
        <begin position="80"/>
        <end position="164"/>
    </location>
</feature>
<gene>
    <name evidence="2" type="ORF">FHX53_001141</name>
</gene>
<dbReference type="Pfam" id="PF25991">
    <property type="entry name" value="KhtT_N"/>
    <property type="match status" value="1"/>
</dbReference>